<dbReference type="Proteomes" id="UP001153069">
    <property type="component" value="Unassembled WGS sequence"/>
</dbReference>
<name>A0A9N8D8Y7_9STRA</name>
<dbReference type="OrthoDB" id="190099at2759"/>
<dbReference type="GO" id="GO:0015024">
    <property type="term" value="F:glucuronate-2-sulfatase activity"/>
    <property type="evidence" value="ECO:0007669"/>
    <property type="project" value="TreeGrafter"/>
</dbReference>
<evidence type="ECO:0000313" key="2">
    <source>
        <dbReference type="Proteomes" id="UP001153069"/>
    </source>
</evidence>
<organism evidence="1 2">
    <name type="scientific">Seminavis robusta</name>
    <dbReference type="NCBI Taxonomy" id="568900"/>
    <lineage>
        <taxon>Eukaryota</taxon>
        <taxon>Sar</taxon>
        <taxon>Stramenopiles</taxon>
        <taxon>Ochrophyta</taxon>
        <taxon>Bacillariophyta</taxon>
        <taxon>Bacillariophyceae</taxon>
        <taxon>Bacillariophycidae</taxon>
        <taxon>Naviculales</taxon>
        <taxon>Naviculaceae</taxon>
        <taxon>Seminavis</taxon>
    </lineage>
</organism>
<dbReference type="SUPFAM" id="SSF53649">
    <property type="entry name" value="Alkaline phosphatase-like"/>
    <property type="match status" value="1"/>
</dbReference>
<dbReference type="InterPro" id="IPR017850">
    <property type="entry name" value="Alkaline_phosphatase_core_sf"/>
</dbReference>
<dbReference type="Gene3D" id="3.40.720.10">
    <property type="entry name" value="Alkaline Phosphatase, subunit A"/>
    <property type="match status" value="1"/>
</dbReference>
<proteinExistence type="predicted"/>
<dbReference type="EMBL" id="CAICTM010000045">
    <property type="protein sequence ID" value="CAB9498767.1"/>
    <property type="molecule type" value="Genomic_DNA"/>
</dbReference>
<dbReference type="PANTHER" id="PTHR46615">
    <property type="entry name" value="ARYLSULFATASE K"/>
    <property type="match status" value="1"/>
</dbReference>
<dbReference type="InterPro" id="IPR051849">
    <property type="entry name" value="GAG-degrading_sulfatase"/>
</dbReference>
<reference evidence="1" key="1">
    <citation type="submission" date="2020-06" db="EMBL/GenBank/DDBJ databases">
        <authorList>
            <consortium name="Plant Systems Biology data submission"/>
        </authorList>
    </citation>
    <scope>NUCLEOTIDE SEQUENCE</scope>
    <source>
        <strain evidence="1">D6</strain>
    </source>
</reference>
<dbReference type="AlphaFoldDB" id="A0A9N8D8Y7"/>
<dbReference type="PANTHER" id="PTHR46615:SF1">
    <property type="entry name" value="ARYLSULFATASE K"/>
    <property type="match status" value="1"/>
</dbReference>
<sequence>MIPLPNLHQLEAQPGGCSFHRHYTNSPVCCTSCSTLLSGHHAHKIAHIQRQQRTDKTTGKKWIRELAVNGAWNNSEGPPVNFQHRIDQILERSLNYTVKLSGKRDWTTGGHTDNVKMSGWADELLFVCGDNGTVRGPNISPHWDDWKALNETVDWMKNYQKGQENGTIDKDKPFFVYQGMNIVHQPYLTNEHWYNKIDPNKINVPEWIPLEKLHPCDLQSSMMKGCIPPMEMP</sequence>
<protein>
    <submittedName>
        <fullName evidence="1">Arylsulfatase K</fullName>
    </submittedName>
</protein>
<keyword evidence="2" id="KW-1185">Reference proteome</keyword>
<evidence type="ECO:0000313" key="1">
    <source>
        <dbReference type="EMBL" id="CAB9498767.1"/>
    </source>
</evidence>
<dbReference type="GO" id="GO:0004065">
    <property type="term" value="F:arylsulfatase activity"/>
    <property type="evidence" value="ECO:0007669"/>
    <property type="project" value="TreeGrafter"/>
</dbReference>
<gene>
    <name evidence="1" type="ORF">SEMRO_45_G026890.1</name>
</gene>
<accession>A0A9N8D8Y7</accession>
<comment type="caution">
    <text evidence="1">The sequence shown here is derived from an EMBL/GenBank/DDBJ whole genome shotgun (WGS) entry which is preliminary data.</text>
</comment>